<evidence type="ECO:0000256" key="3">
    <source>
        <dbReference type="ARBA" id="ARBA00022448"/>
    </source>
</evidence>
<proteinExistence type="inferred from homology"/>
<dbReference type="PROSITE" id="PS50893">
    <property type="entry name" value="ABC_TRANSPORTER_2"/>
    <property type="match status" value="1"/>
</dbReference>
<keyword evidence="5" id="KW-0547">Nucleotide-binding</keyword>
<dbReference type="GO" id="GO:0005524">
    <property type="term" value="F:ATP binding"/>
    <property type="evidence" value="ECO:0007669"/>
    <property type="project" value="UniProtKB-KW"/>
</dbReference>
<evidence type="ECO:0000259" key="8">
    <source>
        <dbReference type="PROSITE" id="PS50893"/>
    </source>
</evidence>
<evidence type="ECO:0000256" key="2">
    <source>
        <dbReference type="ARBA" id="ARBA00005417"/>
    </source>
</evidence>
<gene>
    <name evidence="9" type="ORF">NHP190003_14400</name>
</gene>
<evidence type="ECO:0000256" key="1">
    <source>
        <dbReference type="ARBA" id="ARBA00004417"/>
    </source>
</evidence>
<organism evidence="9 10">
    <name type="scientific">Helicobacter gastrocanis</name>
    <dbReference type="NCBI Taxonomy" id="2849641"/>
    <lineage>
        <taxon>Bacteria</taxon>
        <taxon>Pseudomonadati</taxon>
        <taxon>Campylobacterota</taxon>
        <taxon>Epsilonproteobacteria</taxon>
        <taxon>Campylobacterales</taxon>
        <taxon>Helicobacteraceae</taxon>
        <taxon>Helicobacter</taxon>
    </lineage>
</organism>
<keyword evidence="6 9" id="KW-0067">ATP-binding</keyword>
<sequence length="207" mass="22469">MGVLSVQNLGVSSPSGAILQNISFSTAKHLAILGVSGSGKSTLAKAFCGLLPSTFSVHYTHLALSAQAGYVFQDCISCFYPYLKIKDTFKMVLKEHTAKGKNLLESLNVPLKVWGAYPHELSRGMASRVQIALNLALKKEILFLDEVTSSLDKSNTQGVIDLLLSLSVQRVVITHDEEVALKLCDEVLVLKSGRGAYFGAIKEYLCF</sequence>
<dbReference type="Pfam" id="PF00005">
    <property type="entry name" value="ABC_tran"/>
    <property type="match status" value="1"/>
</dbReference>
<feature type="domain" description="ABC transporter" evidence="8">
    <location>
        <begin position="4"/>
        <end position="205"/>
    </location>
</feature>
<evidence type="ECO:0000313" key="10">
    <source>
        <dbReference type="Proteomes" id="UP000826775"/>
    </source>
</evidence>
<dbReference type="EMBL" id="AP024814">
    <property type="protein sequence ID" value="BCZ18158.1"/>
    <property type="molecule type" value="Genomic_DNA"/>
</dbReference>
<evidence type="ECO:0000313" key="9">
    <source>
        <dbReference type="EMBL" id="BCZ18158.1"/>
    </source>
</evidence>
<accession>A0ABN6I3P7</accession>
<dbReference type="Proteomes" id="UP000826775">
    <property type="component" value="Chromosome"/>
</dbReference>
<comment type="similarity">
    <text evidence="2">Belongs to the ABC transporter superfamily.</text>
</comment>
<dbReference type="PANTHER" id="PTHR43297">
    <property type="entry name" value="OLIGOPEPTIDE TRANSPORT ATP-BINDING PROTEIN APPD"/>
    <property type="match status" value="1"/>
</dbReference>
<dbReference type="InterPro" id="IPR027417">
    <property type="entry name" value="P-loop_NTPase"/>
</dbReference>
<dbReference type="InterPro" id="IPR050388">
    <property type="entry name" value="ABC_Ni/Peptide_Import"/>
</dbReference>
<dbReference type="InterPro" id="IPR003593">
    <property type="entry name" value="AAA+_ATPase"/>
</dbReference>
<evidence type="ECO:0000256" key="7">
    <source>
        <dbReference type="ARBA" id="ARBA00023136"/>
    </source>
</evidence>
<dbReference type="Gene3D" id="3.40.50.300">
    <property type="entry name" value="P-loop containing nucleotide triphosphate hydrolases"/>
    <property type="match status" value="1"/>
</dbReference>
<evidence type="ECO:0000256" key="5">
    <source>
        <dbReference type="ARBA" id="ARBA00022741"/>
    </source>
</evidence>
<name>A0ABN6I3P7_9HELI</name>
<dbReference type="SMART" id="SM00382">
    <property type="entry name" value="AAA"/>
    <property type="match status" value="1"/>
</dbReference>
<keyword evidence="4" id="KW-1003">Cell membrane</keyword>
<keyword evidence="7" id="KW-0472">Membrane</keyword>
<dbReference type="SUPFAM" id="SSF52540">
    <property type="entry name" value="P-loop containing nucleoside triphosphate hydrolases"/>
    <property type="match status" value="1"/>
</dbReference>
<protein>
    <submittedName>
        <fullName evidence="9">ABC transporter ATP-binding protein</fullName>
    </submittedName>
</protein>
<keyword evidence="3" id="KW-0813">Transport</keyword>
<reference evidence="9 10" key="1">
    <citation type="submission" date="2021-07" db="EMBL/GenBank/DDBJ databases">
        <title>Novel Helicobacter sp. Isolated from a dog.</title>
        <authorList>
            <person name="Rimbara E."/>
            <person name="Suzuki M."/>
        </authorList>
    </citation>
    <scope>NUCLEOTIDE SEQUENCE [LARGE SCALE GENOMIC DNA]</scope>
    <source>
        <strain evidence="10">NHP19-003</strain>
    </source>
</reference>
<dbReference type="PANTHER" id="PTHR43297:SF2">
    <property type="entry name" value="DIPEPTIDE TRANSPORT ATP-BINDING PROTEIN DPPD"/>
    <property type="match status" value="1"/>
</dbReference>
<keyword evidence="10" id="KW-1185">Reference proteome</keyword>
<dbReference type="InterPro" id="IPR003439">
    <property type="entry name" value="ABC_transporter-like_ATP-bd"/>
</dbReference>
<evidence type="ECO:0000256" key="4">
    <source>
        <dbReference type="ARBA" id="ARBA00022475"/>
    </source>
</evidence>
<evidence type="ECO:0000256" key="6">
    <source>
        <dbReference type="ARBA" id="ARBA00022840"/>
    </source>
</evidence>
<comment type="subcellular location">
    <subcellularLocation>
        <location evidence="1">Cell inner membrane</location>
        <topology evidence="1">Peripheral membrane protein</topology>
    </subcellularLocation>
</comment>